<name>F8Q5C5_SERL3</name>
<proteinExistence type="predicted"/>
<evidence type="ECO:0000313" key="2">
    <source>
        <dbReference type="EMBL" id="EGN96396.1"/>
    </source>
</evidence>
<feature type="region of interest" description="Disordered" evidence="1">
    <location>
        <begin position="1"/>
        <end position="73"/>
    </location>
</feature>
<gene>
    <name evidence="2" type="ORF">SERLA73DRAFT_141786</name>
</gene>
<keyword evidence="3" id="KW-1185">Reference proteome</keyword>
<evidence type="ECO:0000256" key="1">
    <source>
        <dbReference type="SAM" id="MobiDB-lite"/>
    </source>
</evidence>
<feature type="compositionally biased region" description="Basic and acidic residues" evidence="1">
    <location>
        <begin position="17"/>
        <end position="40"/>
    </location>
</feature>
<dbReference type="Proteomes" id="UP000008063">
    <property type="component" value="Unassembled WGS sequence"/>
</dbReference>
<sequence length="73" mass="7878">MNSGFKDSAEPQAQKRKRDEHEHAEPKLKGKKARQDRSPSVDETPASPVSVSSAVGNRDPADCPRSASGFSEV</sequence>
<feature type="compositionally biased region" description="Low complexity" evidence="1">
    <location>
        <begin position="45"/>
        <end position="55"/>
    </location>
</feature>
<dbReference type="AlphaFoldDB" id="F8Q5C5"/>
<evidence type="ECO:0000313" key="3">
    <source>
        <dbReference type="Proteomes" id="UP000008063"/>
    </source>
</evidence>
<feature type="non-terminal residue" evidence="2">
    <location>
        <position position="73"/>
    </location>
</feature>
<organism evidence="3">
    <name type="scientific">Serpula lacrymans var. lacrymans (strain S7.3)</name>
    <name type="common">Dry rot fungus</name>
    <dbReference type="NCBI Taxonomy" id="936435"/>
    <lineage>
        <taxon>Eukaryota</taxon>
        <taxon>Fungi</taxon>
        <taxon>Dikarya</taxon>
        <taxon>Basidiomycota</taxon>
        <taxon>Agaricomycotina</taxon>
        <taxon>Agaricomycetes</taxon>
        <taxon>Agaricomycetidae</taxon>
        <taxon>Boletales</taxon>
        <taxon>Coniophorineae</taxon>
        <taxon>Serpulaceae</taxon>
        <taxon>Serpula</taxon>
    </lineage>
</organism>
<protein>
    <submittedName>
        <fullName evidence="2">Uncharacterized protein</fullName>
    </submittedName>
</protein>
<dbReference type="HOGENOM" id="CLU_2711775_0_0_1"/>
<dbReference type="EMBL" id="GL945484">
    <property type="protein sequence ID" value="EGN96396.1"/>
    <property type="molecule type" value="Genomic_DNA"/>
</dbReference>
<reference evidence="3" key="1">
    <citation type="journal article" date="2011" name="Science">
        <title>The plant cell wall-decomposing machinery underlies the functional diversity of forest fungi.</title>
        <authorList>
            <person name="Eastwood D.C."/>
            <person name="Floudas D."/>
            <person name="Binder M."/>
            <person name="Majcherczyk A."/>
            <person name="Schneider P."/>
            <person name="Aerts A."/>
            <person name="Asiegbu F.O."/>
            <person name="Baker S.E."/>
            <person name="Barry K."/>
            <person name="Bendiksby M."/>
            <person name="Blumentritt M."/>
            <person name="Coutinho P.M."/>
            <person name="Cullen D."/>
            <person name="de Vries R.P."/>
            <person name="Gathman A."/>
            <person name="Goodell B."/>
            <person name="Henrissat B."/>
            <person name="Ihrmark K."/>
            <person name="Kauserud H."/>
            <person name="Kohler A."/>
            <person name="LaButti K."/>
            <person name="Lapidus A."/>
            <person name="Lavin J.L."/>
            <person name="Lee Y.-H."/>
            <person name="Lindquist E."/>
            <person name="Lilly W."/>
            <person name="Lucas S."/>
            <person name="Morin E."/>
            <person name="Murat C."/>
            <person name="Oguiza J.A."/>
            <person name="Park J."/>
            <person name="Pisabarro A.G."/>
            <person name="Riley R."/>
            <person name="Rosling A."/>
            <person name="Salamov A."/>
            <person name="Schmidt O."/>
            <person name="Schmutz J."/>
            <person name="Skrede I."/>
            <person name="Stenlid J."/>
            <person name="Wiebenga A."/>
            <person name="Xie X."/>
            <person name="Kuees U."/>
            <person name="Hibbett D.S."/>
            <person name="Hoffmeister D."/>
            <person name="Hoegberg N."/>
            <person name="Martin F."/>
            <person name="Grigoriev I.V."/>
            <person name="Watkinson S.C."/>
        </authorList>
    </citation>
    <scope>NUCLEOTIDE SEQUENCE [LARGE SCALE GENOMIC DNA]</scope>
    <source>
        <strain evidence="3">strain S7.3</strain>
    </source>
</reference>
<dbReference type="InParanoid" id="F8Q5C5"/>
<accession>F8Q5C5</accession>